<dbReference type="AlphaFoldDB" id="B2GFU7"/>
<name>B2GFU7_KOCRD</name>
<sequence>MRPFHRTLRSLWLTAGVLVALAAVLWGAALLGLPLVPDDGLGTAVIGFVLLLLSVMSAGISLAFVIARARREARRRRVTPPVRGTR</sequence>
<keyword evidence="1" id="KW-1133">Transmembrane helix</keyword>
<reference evidence="2 3" key="1">
    <citation type="journal article" date="2008" name="J. Bacteriol.">
        <title>Complete genome sequence of the soil actinomycete Kocuria rhizophila.</title>
        <authorList>
            <person name="Takarada H."/>
            <person name="Sekine M."/>
            <person name="Kosugi H."/>
            <person name="Matsuo Y."/>
            <person name="Fujisawa T."/>
            <person name="Omata S."/>
            <person name="Kishi E."/>
            <person name="Shimizu A."/>
            <person name="Tsukatani N."/>
            <person name="Tanikawa S."/>
            <person name="Fujita N."/>
            <person name="Harayama S."/>
        </authorList>
    </citation>
    <scope>NUCLEOTIDE SEQUENCE [LARGE SCALE GENOMIC DNA]</scope>
    <source>
        <strain evidence="3">ATCC 9341 / DSM 348 / NBRC 103217 / DC2201</strain>
    </source>
</reference>
<gene>
    <name evidence="2" type="ordered locus">KRH_03240</name>
</gene>
<evidence type="ECO:0000313" key="3">
    <source>
        <dbReference type="Proteomes" id="UP000008838"/>
    </source>
</evidence>
<keyword evidence="1" id="KW-0472">Membrane</keyword>
<evidence type="ECO:0000256" key="1">
    <source>
        <dbReference type="SAM" id="Phobius"/>
    </source>
</evidence>
<dbReference type="RefSeq" id="WP_012397398.1">
    <property type="nucleotide sequence ID" value="NC_010617.1"/>
</dbReference>
<evidence type="ECO:0000313" key="2">
    <source>
        <dbReference type="EMBL" id="BAG28671.1"/>
    </source>
</evidence>
<dbReference type="Proteomes" id="UP000008838">
    <property type="component" value="Chromosome"/>
</dbReference>
<dbReference type="HOGENOM" id="CLU_2493826_0_0_11"/>
<accession>B2GFU7</accession>
<dbReference type="KEGG" id="krh:KRH_03240"/>
<feature type="transmembrane region" description="Helical" evidence="1">
    <location>
        <begin position="45"/>
        <end position="67"/>
    </location>
</feature>
<dbReference type="EMBL" id="AP009152">
    <property type="protein sequence ID" value="BAG28671.1"/>
    <property type="molecule type" value="Genomic_DNA"/>
</dbReference>
<organism evidence="2 3">
    <name type="scientific">Kocuria rhizophila (strain ATCC 9341 / DSM 348 / NBRC 103217 / DC2201)</name>
    <dbReference type="NCBI Taxonomy" id="378753"/>
    <lineage>
        <taxon>Bacteria</taxon>
        <taxon>Bacillati</taxon>
        <taxon>Actinomycetota</taxon>
        <taxon>Actinomycetes</taxon>
        <taxon>Micrococcales</taxon>
        <taxon>Micrococcaceae</taxon>
        <taxon>Kocuria</taxon>
    </lineage>
</organism>
<keyword evidence="1" id="KW-0812">Transmembrane</keyword>
<keyword evidence="3" id="KW-1185">Reference proteome</keyword>
<feature type="transmembrane region" description="Helical" evidence="1">
    <location>
        <begin position="12"/>
        <end position="33"/>
    </location>
</feature>
<proteinExistence type="predicted"/>
<protein>
    <submittedName>
        <fullName evidence="2">Uncharacterized protein</fullName>
    </submittedName>
</protein>